<evidence type="ECO:0008006" key="3">
    <source>
        <dbReference type="Google" id="ProtNLM"/>
    </source>
</evidence>
<dbReference type="Proteomes" id="UP000317778">
    <property type="component" value="Unassembled WGS sequence"/>
</dbReference>
<name>A0A532V928_UNCT6</name>
<sequence length="238" mass="27390">MYTLIFLFIVGATPHQAVDADRDGFPDAAELKTSADRHNFRRWFVTIALSRHLNPRDDIRDCAGLVLYSYREALKSHDEDWRAQFGELLDPSIPEIAAFHYPKVPYIWTEIFRLADGPYEPGDRERGKLGNFADVPHLMNYHTVKLTRRLDDGVLAGDLLFFTPKDKSSHVMIYLQIKGEPHLLYHTGPGDYEYSGEEKAGEMRLVKFETLMSLDEGTWRPDEANPAFAGFYMFKILD</sequence>
<dbReference type="InterPro" id="IPR009558">
    <property type="entry name" value="DUF1175"/>
</dbReference>
<proteinExistence type="predicted"/>
<gene>
    <name evidence="1" type="ORF">CEE36_03270</name>
</gene>
<dbReference type="AlphaFoldDB" id="A0A532V928"/>
<organism evidence="1 2">
    <name type="scientific">candidate division TA06 bacterium B3_TA06</name>
    <dbReference type="NCBI Taxonomy" id="2012487"/>
    <lineage>
        <taxon>Bacteria</taxon>
        <taxon>Bacteria division TA06</taxon>
    </lineage>
</organism>
<reference evidence="1 2" key="1">
    <citation type="submission" date="2017-06" db="EMBL/GenBank/DDBJ databases">
        <title>Novel microbial phyla capable of carbon fixation and sulfur reduction in deep-sea sediments.</title>
        <authorList>
            <person name="Huang J."/>
            <person name="Baker B."/>
            <person name="Wang Y."/>
        </authorList>
    </citation>
    <scope>NUCLEOTIDE SEQUENCE [LARGE SCALE GENOMIC DNA]</scope>
    <source>
        <strain evidence="1">B3_TA06</strain>
    </source>
</reference>
<accession>A0A532V928</accession>
<comment type="caution">
    <text evidence="1">The sequence shown here is derived from an EMBL/GenBank/DDBJ whole genome shotgun (WGS) entry which is preliminary data.</text>
</comment>
<protein>
    <recommendedName>
        <fullName evidence="3">DUF1175 domain-containing protein</fullName>
    </recommendedName>
</protein>
<dbReference type="EMBL" id="NJBO01000003">
    <property type="protein sequence ID" value="TKJ43720.1"/>
    <property type="molecule type" value="Genomic_DNA"/>
</dbReference>
<dbReference type="Gene3D" id="3.90.1720.10">
    <property type="entry name" value="endopeptidase domain like (from Nostoc punctiforme)"/>
    <property type="match status" value="1"/>
</dbReference>
<evidence type="ECO:0000313" key="2">
    <source>
        <dbReference type="Proteomes" id="UP000317778"/>
    </source>
</evidence>
<dbReference type="Pfam" id="PF06672">
    <property type="entry name" value="DUF1175"/>
    <property type="match status" value="1"/>
</dbReference>
<evidence type="ECO:0000313" key="1">
    <source>
        <dbReference type="EMBL" id="TKJ43720.1"/>
    </source>
</evidence>